<dbReference type="InterPro" id="IPR053146">
    <property type="entry name" value="QDO-like"/>
</dbReference>
<accession>A0ABT8YJ86</accession>
<dbReference type="RefSeq" id="WP_304375227.1">
    <property type="nucleotide sequence ID" value="NZ_JAUOZU010000005.1"/>
</dbReference>
<dbReference type="InterPro" id="IPR013096">
    <property type="entry name" value="Cupin_2"/>
</dbReference>
<evidence type="ECO:0000313" key="3">
    <source>
        <dbReference type="Proteomes" id="UP001174932"/>
    </source>
</evidence>
<sequence length="159" mass="16982">MNMHVTTDSKTQQLWFGNTRVAIRIPSATGGNGLSVIEHWMPHGEAPPLHIHHNEDEIFHILYGEMQFRIGDVEIVGKAGETLLAPMGIAHAFRVISPAGAHCLTITRGSDFESMVLATSRPATHGGLPKAVAPSPEMIDALVKACAEHGISIIGPPLG</sequence>
<evidence type="ECO:0000259" key="1">
    <source>
        <dbReference type="Pfam" id="PF07883"/>
    </source>
</evidence>
<dbReference type="Pfam" id="PF07883">
    <property type="entry name" value="Cupin_2"/>
    <property type="match status" value="1"/>
</dbReference>
<protein>
    <submittedName>
        <fullName evidence="2">Cupin domain-containing protein</fullName>
    </submittedName>
</protein>
<dbReference type="PANTHER" id="PTHR36440:SF1">
    <property type="entry name" value="PUTATIVE (AFU_ORTHOLOGUE AFUA_8G07350)-RELATED"/>
    <property type="match status" value="1"/>
</dbReference>
<dbReference type="InterPro" id="IPR014710">
    <property type="entry name" value="RmlC-like_jellyroll"/>
</dbReference>
<dbReference type="InterPro" id="IPR011051">
    <property type="entry name" value="RmlC_Cupin_sf"/>
</dbReference>
<dbReference type="SUPFAM" id="SSF51182">
    <property type="entry name" value="RmlC-like cupins"/>
    <property type="match status" value="1"/>
</dbReference>
<dbReference type="EMBL" id="JAUOZU010000005">
    <property type="protein sequence ID" value="MDO6963310.1"/>
    <property type="molecule type" value="Genomic_DNA"/>
</dbReference>
<reference evidence="2" key="1">
    <citation type="journal article" date="2015" name="Int. J. Syst. Evol. Microbiol.">
        <title>Rhizobium alvei sp. nov., isolated from a freshwater river.</title>
        <authorList>
            <person name="Sheu S.Y."/>
            <person name="Huang H.W."/>
            <person name="Young C.C."/>
            <person name="Chen W.M."/>
        </authorList>
    </citation>
    <scope>NUCLEOTIDE SEQUENCE</scope>
    <source>
        <strain evidence="2">TNR-22</strain>
    </source>
</reference>
<keyword evidence="3" id="KW-1185">Reference proteome</keyword>
<organism evidence="2 3">
    <name type="scientific">Rhizobium alvei</name>
    <dbReference type="NCBI Taxonomy" id="1132659"/>
    <lineage>
        <taxon>Bacteria</taxon>
        <taxon>Pseudomonadati</taxon>
        <taxon>Pseudomonadota</taxon>
        <taxon>Alphaproteobacteria</taxon>
        <taxon>Hyphomicrobiales</taxon>
        <taxon>Rhizobiaceae</taxon>
        <taxon>Rhizobium/Agrobacterium group</taxon>
        <taxon>Rhizobium</taxon>
    </lineage>
</organism>
<dbReference type="Proteomes" id="UP001174932">
    <property type="component" value="Unassembled WGS sequence"/>
</dbReference>
<evidence type="ECO:0000313" key="2">
    <source>
        <dbReference type="EMBL" id="MDO6963310.1"/>
    </source>
</evidence>
<dbReference type="Gene3D" id="2.60.120.10">
    <property type="entry name" value="Jelly Rolls"/>
    <property type="match status" value="1"/>
</dbReference>
<name>A0ABT8YJ86_9HYPH</name>
<proteinExistence type="predicted"/>
<reference evidence="2" key="2">
    <citation type="submission" date="2023-07" db="EMBL/GenBank/DDBJ databases">
        <authorList>
            <person name="Shen H."/>
        </authorList>
    </citation>
    <scope>NUCLEOTIDE SEQUENCE</scope>
    <source>
        <strain evidence="2">TNR-22</strain>
    </source>
</reference>
<gene>
    <name evidence="2" type="ORF">Q4481_05030</name>
</gene>
<comment type="caution">
    <text evidence="2">The sequence shown here is derived from an EMBL/GenBank/DDBJ whole genome shotgun (WGS) entry which is preliminary data.</text>
</comment>
<dbReference type="PANTHER" id="PTHR36440">
    <property type="entry name" value="PUTATIVE (AFU_ORTHOLOGUE AFUA_8G07350)-RELATED"/>
    <property type="match status" value="1"/>
</dbReference>
<feature type="domain" description="Cupin type-2" evidence="1">
    <location>
        <begin position="41"/>
        <end position="106"/>
    </location>
</feature>